<dbReference type="RefSeq" id="XP_030994189.1">
    <property type="nucleotide sequence ID" value="XM_031141573.1"/>
</dbReference>
<name>A0A507B6K9_9PEZI</name>
<dbReference type="GO" id="GO:0005975">
    <property type="term" value="P:carbohydrate metabolic process"/>
    <property type="evidence" value="ECO:0007669"/>
    <property type="project" value="InterPro"/>
</dbReference>
<gene>
    <name evidence="2" type="ORF">E0L32_006890</name>
</gene>
<protein>
    <submittedName>
        <fullName evidence="2">Uncharacterized protein</fullName>
    </submittedName>
</protein>
<keyword evidence="1" id="KW-0732">Signal</keyword>
<keyword evidence="3" id="KW-1185">Reference proteome</keyword>
<organism evidence="2 3">
    <name type="scientific">Thyridium curvatum</name>
    <dbReference type="NCBI Taxonomy" id="1093900"/>
    <lineage>
        <taxon>Eukaryota</taxon>
        <taxon>Fungi</taxon>
        <taxon>Dikarya</taxon>
        <taxon>Ascomycota</taxon>
        <taxon>Pezizomycotina</taxon>
        <taxon>Sordariomycetes</taxon>
        <taxon>Sordariomycetidae</taxon>
        <taxon>Thyridiales</taxon>
        <taxon>Thyridiaceae</taxon>
        <taxon>Thyridium</taxon>
    </lineage>
</organism>
<dbReference type="SUPFAM" id="SSF48239">
    <property type="entry name" value="Terpenoid cyclases/Protein prenyltransferases"/>
    <property type="match status" value="1"/>
</dbReference>
<dbReference type="Gene3D" id="1.50.10.20">
    <property type="match status" value="1"/>
</dbReference>
<evidence type="ECO:0000313" key="2">
    <source>
        <dbReference type="EMBL" id="TPX12478.1"/>
    </source>
</evidence>
<dbReference type="InParanoid" id="A0A507B6K9"/>
<feature type="chain" id="PRO_5021186768" evidence="1">
    <location>
        <begin position="20"/>
        <end position="926"/>
    </location>
</feature>
<dbReference type="Proteomes" id="UP000319257">
    <property type="component" value="Unassembled WGS sequence"/>
</dbReference>
<dbReference type="GeneID" id="41974337"/>
<dbReference type="EMBL" id="SKBQ01000040">
    <property type="protein sequence ID" value="TPX12478.1"/>
    <property type="molecule type" value="Genomic_DNA"/>
</dbReference>
<feature type="signal peptide" evidence="1">
    <location>
        <begin position="1"/>
        <end position="19"/>
    </location>
</feature>
<proteinExistence type="predicted"/>
<dbReference type="InterPro" id="IPR008930">
    <property type="entry name" value="Terpenoid_cyclase/PrenylTrfase"/>
</dbReference>
<reference evidence="2 3" key="1">
    <citation type="submission" date="2019-06" db="EMBL/GenBank/DDBJ databases">
        <title>Draft genome sequence of the filamentous fungus Phialemoniopsis curvata isolated from diesel fuel.</title>
        <authorList>
            <person name="Varaljay V.A."/>
            <person name="Lyon W.J."/>
            <person name="Crouch A.L."/>
            <person name="Drake C.E."/>
            <person name="Hollomon J.M."/>
            <person name="Nadeau L.J."/>
            <person name="Nunn H.S."/>
            <person name="Stevenson B.S."/>
            <person name="Bojanowski C.L."/>
            <person name="Crookes-Goodson W.J."/>
        </authorList>
    </citation>
    <scope>NUCLEOTIDE SEQUENCE [LARGE SCALE GENOMIC DNA]</scope>
    <source>
        <strain evidence="2 3">D216</strain>
    </source>
</reference>
<accession>A0A507B6K9</accession>
<dbReference type="AlphaFoldDB" id="A0A507B6K9"/>
<evidence type="ECO:0000313" key="3">
    <source>
        <dbReference type="Proteomes" id="UP000319257"/>
    </source>
</evidence>
<dbReference type="InterPro" id="IPR008928">
    <property type="entry name" value="6-hairpin_glycosidase_sf"/>
</dbReference>
<sequence length="926" mass="102021">MRYSLIVVSLLQIVTAASAKPKTAVISGRTLKVKWTQASDGWTTQILTRSSGGQWKDASSLAESHYAVVSNKTTAAQATLSVQNGQAGHYTEFAPVNITSSCKLGTVTTTSVLEDGIFTATWSIDTSRSWDVISVNTTWVPKAGGWYSIVSPRVVDIADDALGWGVVPGFWSSNQVESNHTLAYTYVQGVPIEPLVSVEAATTSLVSILSDTQSKLNFAVMPHPSLARDPYPSSDISGQQQWNVGMSLRSRNGTLSPTAYYPVLGKAHSQMSAGTSVSATFLYVVTDEPHTWFEVNKFVHNEVYPLSEYAKRAKNLLSLRERLNRIHDFVVTPASKWNLWKFQNLTLGAESAKLSDVAAMWMVQNLTNDPQMLVERLPYARNFKLAQQDTTGGPFDGAALGEYYKNGAFVSEIVWIGHNEPDYVSPLFTTFYTLSDVGNILLFNATDDVLFSRFKKAAEKLLSWQKADGSFDIGYIRSDPKTVKYPQLTDNRATWYGFITAYRVLKDQKYLEAAEAGAQWFIKHVLATGRWLGVCDDAYLYPDFATIFAAQALLDLYDLTQDKTYLDAAIETAKFYTLHIFNHPVNSDAIKTRGSEKLQDWQLSQVALNYEHAGFTGTATERGPIFISSHAGTFIRIHEATGDKFFLELARLAARGRDAFVDARSGIPSYYWYQGNAGGSRYPWHGWWHIGWVTDYLISSAHLLSGGQIDFPHGFITAKVGSHVPYGFAPGRIYGQDAELWQPRSLVTLSDPEVDYITARTPDKKKLFVIMINEADSAKQATLSLNPRSLTPFKVAKWGSAEVLAGSGSKSGDNTWGVELSPNGITVLSIGTSVDTDPNGPSFRTFNITGAAGRPTVSWSFWATVKSWAEWTTPGASNWTASLSNVNYTFSTPLDLSTAGQGSVQIRIASQEGDFIGHSEPVTWQL</sequence>
<dbReference type="SUPFAM" id="SSF48208">
    <property type="entry name" value="Six-hairpin glycosidases"/>
    <property type="match status" value="1"/>
</dbReference>
<evidence type="ECO:0000256" key="1">
    <source>
        <dbReference type="SAM" id="SignalP"/>
    </source>
</evidence>
<comment type="caution">
    <text evidence="2">The sequence shown here is derived from an EMBL/GenBank/DDBJ whole genome shotgun (WGS) entry which is preliminary data.</text>
</comment>
<dbReference type="OrthoDB" id="5180884at2759"/>